<dbReference type="EMBL" id="HBEK01015738">
    <property type="protein sequence ID" value="CAD8398587.1"/>
    <property type="molecule type" value="Transcribed_RNA"/>
</dbReference>
<reference evidence="1" key="1">
    <citation type="submission" date="2021-01" db="EMBL/GenBank/DDBJ databases">
        <authorList>
            <person name="Corre E."/>
            <person name="Pelletier E."/>
            <person name="Niang G."/>
            <person name="Scheremetjew M."/>
            <person name="Finn R."/>
            <person name="Kale V."/>
            <person name="Holt S."/>
            <person name="Cochrane G."/>
            <person name="Meng A."/>
            <person name="Brown T."/>
            <person name="Cohen L."/>
        </authorList>
    </citation>
    <scope>NUCLEOTIDE SEQUENCE</scope>
    <source>
        <strain evidence="1">UTEX LB 2760</strain>
    </source>
</reference>
<gene>
    <name evidence="1" type="ORF">RMAR0315_LOCUS8579</name>
</gene>
<name>A0A7S0BPC4_9RHOD</name>
<accession>A0A7S0BPC4</accession>
<organism evidence="1">
    <name type="scientific">Rhodosorus marinus</name>
    <dbReference type="NCBI Taxonomy" id="101924"/>
    <lineage>
        <taxon>Eukaryota</taxon>
        <taxon>Rhodophyta</taxon>
        <taxon>Stylonematophyceae</taxon>
        <taxon>Stylonematales</taxon>
        <taxon>Stylonemataceae</taxon>
        <taxon>Rhodosorus</taxon>
    </lineage>
</organism>
<evidence type="ECO:0000313" key="1">
    <source>
        <dbReference type="EMBL" id="CAD8398587.1"/>
    </source>
</evidence>
<sequence length="120" mass="13435">MLSANRRSPCTLTPSVLRDQVLKARKLIMCTDTKPVLKAECQTDSQKVQKPLAAVPSPSRFISICPARIIFTRKFVPSLLQDIPNSQNLLARVFQLSRLLLVGASSIYKNEEVSTTYRCL</sequence>
<dbReference type="AlphaFoldDB" id="A0A7S0BPC4"/>
<proteinExistence type="predicted"/>
<protein>
    <submittedName>
        <fullName evidence="1">Uncharacterized protein</fullName>
    </submittedName>
</protein>